<reference evidence="1" key="1">
    <citation type="submission" date="2021-03" db="EMBL/GenBank/DDBJ databases">
        <authorList>
            <person name="Peeters C."/>
        </authorList>
    </citation>
    <scope>NUCLEOTIDE SEQUENCE</scope>
    <source>
        <strain evidence="1">LMG 31506</strain>
    </source>
</reference>
<evidence type="ECO:0008006" key="3">
    <source>
        <dbReference type="Google" id="ProtNLM"/>
    </source>
</evidence>
<dbReference type="Proteomes" id="UP000672934">
    <property type="component" value="Unassembled WGS sequence"/>
</dbReference>
<name>A0A916N455_9BURK</name>
<keyword evidence="2" id="KW-1185">Reference proteome</keyword>
<dbReference type="AlphaFoldDB" id="A0A916N455"/>
<evidence type="ECO:0000313" key="2">
    <source>
        <dbReference type="Proteomes" id="UP000672934"/>
    </source>
</evidence>
<sequence>MRLPASVQEIADVIGRERALYLIGQLPRCYVDRKGHKGWRVILYVPTLPRLSPDHQLSQILGWNDAEKLARHFGGEILQPANCREIYRAYRDKVIIEKMCAGAKASDVAAMMEMTVRQIQNIAREITQEDRGEAANDNAPILKRARAANG</sequence>
<protein>
    <recommendedName>
        <fullName evidence="3">Mor transcription activator domain-containing protein</fullName>
    </recommendedName>
</protein>
<gene>
    <name evidence="1" type="ORF">LMG31506_03017</name>
</gene>
<organism evidence="1 2">
    <name type="scientific">Cupriavidus yeoncheonensis</name>
    <dbReference type="NCBI Taxonomy" id="1462994"/>
    <lineage>
        <taxon>Bacteria</taxon>
        <taxon>Pseudomonadati</taxon>
        <taxon>Pseudomonadota</taxon>
        <taxon>Betaproteobacteria</taxon>
        <taxon>Burkholderiales</taxon>
        <taxon>Burkholderiaceae</taxon>
        <taxon>Cupriavidus</taxon>
    </lineage>
</organism>
<evidence type="ECO:0000313" key="1">
    <source>
        <dbReference type="EMBL" id="CAG2144488.1"/>
    </source>
</evidence>
<accession>A0A916N455</accession>
<dbReference type="EMBL" id="CAJPUY010000010">
    <property type="protein sequence ID" value="CAG2144488.1"/>
    <property type="molecule type" value="Genomic_DNA"/>
</dbReference>
<dbReference type="SUPFAM" id="SSF46689">
    <property type="entry name" value="Homeodomain-like"/>
    <property type="match status" value="1"/>
</dbReference>
<comment type="caution">
    <text evidence="1">The sequence shown here is derived from an EMBL/GenBank/DDBJ whole genome shotgun (WGS) entry which is preliminary data.</text>
</comment>
<dbReference type="RefSeq" id="WP_211947970.1">
    <property type="nucleotide sequence ID" value="NZ_CAJPUY010000010.1"/>
</dbReference>
<proteinExistence type="predicted"/>
<dbReference type="InterPro" id="IPR009057">
    <property type="entry name" value="Homeodomain-like_sf"/>
</dbReference>